<dbReference type="SUPFAM" id="SSF51445">
    <property type="entry name" value="(Trans)glycosidases"/>
    <property type="match status" value="1"/>
</dbReference>
<dbReference type="InterPro" id="IPR045857">
    <property type="entry name" value="O16G_dom_2"/>
</dbReference>
<dbReference type="Pfam" id="PF22157">
    <property type="entry name" value="SupH-like_C"/>
    <property type="match status" value="1"/>
</dbReference>
<dbReference type="Pfam" id="PF00128">
    <property type="entry name" value="Alpha-amylase"/>
    <property type="match status" value="2"/>
</dbReference>
<dbReference type="Gene3D" id="3.20.20.80">
    <property type="entry name" value="Glycosidases"/>
    <property type="match status" value="1"/>
</dbReference>
<dbReference type="Gene3D" id="3.90.400.10">
    <property type="entry name" value="Oligo-1,6-glucosidase, Domain 2"/>
    <property type="match status" value="1"/>
</dbReference>
<feature type="domain" description="Glycosyl hydrolase family 13 catalytic" evidence="1">
    <location>
        <begin position="18"/>
        <end position="420"/>
    </location>
</feature>
<dbReference type="OrthoDB" id="9043248at2"/>
<proteinExistence type="predicted"/>
<keyword evidence="3" id="KW-1185">Reference proteome</keyword>
<accession>A0A2T0VI59</accession>
<evidence type="ECO:0000313" key="2">
    <source>
        <dbReference type="EMBL" id="PRY69919.1"/>
    </source>
</evidence>
<protein>
    <submittedName>
        <fullName evidence="2">Trehalose synthase</fullName>
    </submittedName>
</protein>
<dbReference type="RefSeq" id="WP_106208672.1">
    <property type="nucleotide sequence ID" value="NZ_PVTL01000001.1"/>
</dbReference>
<name>A0A2T0VI59_9MICO</name>
<dbReference type="PANTHER" id="PTHR10357:SF219">
    <property type="entry name" value="MALTOSE ALPHA-D-GLUCOSYLTRANSFERASE"/>
    <property type="match status" value="1"/>
</dbReference>
<dbReference type="SMART" id="SM00642">
    <property type="entry name" value="Aamy"/>
    <property type="match status" value="1"/>
</dbReference>
<dbReference type="Gene3D" id="2.60.40.1180">
    <property type="entry name" value="Golgi alpha-mannosidase II"/>
    <property type="match status" value="1"/>
</dbReference>
<sequence length="557" mass="62775">MRITDTSDLWWKSAVFYCLDVETFMDWNDDGVGDFAGLAHRLDYLADLGVTCLWLMPFYTSPGRDDGYDISDFYGVDPRLGHLGDVVEFIRTARDRGMRVIIDLVVNHTSDKHPWFVSSRSSRTSPYRDFYVWRDEPPKDQAPTVFPGEESSVWEYDEKTEQYYLHSFYKHQPDLNVVNPAVRDEVAKIMGFWLQLGVSGFRVDAVPFFLDTSGTEGSDDKLNDPQRFLRDLRAFLGRRSGEAILLGEVNLPHQEQIEYFGGDAADALTMQFDFMSMQKMYLSLARSDARPLAESLAARPPIAIESQWANFVRNHDELTLDKLSDDEREEVFAAFGAEESMQIYGRGLIRRLPPMLGGDPRRIRMVYSLMFSLPGTPVLFYGEEIGMGENLAVGDRKSVRTPMQWTSGANGGFSNARPSRLTAPMVTGGFAPEHVNAVDQRHEPDSLLRFIRLLIERYRVSAEIGWGDFSLLEQANPAVLAHSVCDAEGRMIALHNLSAEPTTVELALEDLGSSDKLIDLLAEGTTAISADGAVSFTLEGYGYRWLRVITEGSKRLF</sequence>
<dbReference type="GO" id="GO:0005975">
    <property type="term" value="P:carbohydrate metabolic process"/>
    <property type="evidence" value="ECO:0007669"/>
    <property type="project" value="InterPro"/>
</dbReference>
<dbReference type="CDD" id="cd11334">
    <property type="entry name" value="AmyAc_TreS"/>
    <property type="match status" value="1"/>
</dbReference>
<reference evidence="2 3" key="1">
    <citation type="submission" date="2018-03" db="EMBL/GenBank/DDBJ databases">
        <title>Genomic Encyclopedia of Type Strains, Phase III (KMG-III): the genomes of soil and plant-associated and newly described type strains.</title>
        <authorList>
            <person name="Whitman W."/>
        </authorList>
    </citation>
    <scope>NUCLEOTIDE SEQUENCE [LARGE SCALE GENOMIC DNA]</scope>
    <source>
        <strain evidence="2 3">CGMCC 1.12484</strain>
    </source>
</reference>
<dbReference type="InterPro" id="IPR006047">
    <property type="entry name" value="GH13_cat_dom"/>
</dbReference>
<dbReference type="Proteomes" id="UP000237983">
    <property type="component" value="Unassembled WGS sequence"/>
</dbReference>
<gene>
    <name evidence="2" type="ORF">B0I08_10141</name>
</gene>
<dbReference type="SUPFAM" id="SSF51011">
    <property type="entry name" value="Glycosyl hydrolase domain"/>
    <property type="match status" value="1"/>
</dbReference>
<dbReference type="InterPro" id="IPR017853">
    <property type="entry name" value="GH"/>
</dbReference>
<dbReference type="InterPro" id="IPR013780">
    <property type="entry name" value="Glyco_hydro_b"/>
</dbReference>
<dbReference type="EMBL" id="PVTL01000001">
    <property type="protein sequence ID" value="PRY69919.1"/>
    <property type="molecule type" value="Genomic_DNA"/>
</dbReference>
<comment type="caution">
    <text evidence="2">The sequence shown here is derived from an EMBL/GenBank/DDBJ whole genome shotgun (WGS) entry which is preliminary data.</text>
</comment>
<evidence type="ECO:0000259" key="1">
    <source>
        <dbReference type="SMART" id="SM00642"/>
    </source>
</evidence>
<dbReference type="AlphaFoldDB" id="A0A2T0VI59"/>
<organism evidence="2 3">
    <name type="scientific">Glaciihabitans tibetensis</name>
    <dbReference type="NCBI Taxonomy" id="1266600"/>
    <lineage>
        <taxon>Bacteria</taxon>
        <taxon>Bacillati</taxon>
        <taxon>Actinomycetota</taxon>
        <taxon>Actinomycetes</taxon>
        <taxon>Micrococcales</taxon>
        <taxon>Microbacteriaceae</taxon>
        <taxon>Glaciihabitans</taxon>
    </lineage>
</organism>
<dbReference type="InterPro" id="IPR054049">
    <property type="entry name" value="SupH-like_C"/>
</dbReference>
<evidence type="ECO:0000313" key="3">
    <source>
        <dbReference type="Proteomes" id="UP000237983"/>
    </source>
</evidence>
<dbReference type="PANTHER" id="PTHR10357">
    <property type="entry name" value="ALPHA-AMYLASE FAMILY MEMBER"/>
    <property type="match status" value="1"/>
</dbReference>